<dbReference type="InterPro" id="IPR015867">
    <property type="entry name" value="N-reg_PII/ATP_PRibTrfase_C"/>
</dbReference>
<dbReference type="PANTHER" id="PTHR41774">
    <property type="match status" value="1"/>
</dbReference>
<dbReference type="FunFam" id="3.30.70.120:FF:000006">
    <property type="entry name" value="GTP cyclohydrolase 1 type 2 homolog"/>
    <property type="match status" value="1"/>
</dbReference>
<gene>
    <name evidence="1" type="ORF">MTBBW1_130002</name>
</gene>
<accession>A0A1W1H710</accession>
<keyword evidence="2" id="KW-1185">Reference proteome</keyword>
<dbReference type="InterPro" id="IPR036069">
    <property type="entry name" value="DUF34/NIF3_sf"/>
</dbReference>
<dbReference type="Gene3D" id="3.30.70.120">
    <property type="match status" value="1"/>
</dbReference>
<dbReference type="OrthoDB" id="9792792at2"/>
<evidence type="ECO:0000313" key="2">
    <source>
        <dbReference type="Proteomes" id="UP000191931"/>
    </source>
</evidence>
<organism evidence="1 2">
    <name type="scientific">Desulfamplus magnetovallimortis</name>
    <dbReference type="NCBI Taxonomy" id="1246637"/>
    <lineage>
        <taxon>Bacteria</taxon>
        <taxon>Pseudomonadati</taxon>
        <taxon>Thermodesulfobacteriota</taxon>
        <taxon>Desulfobacteria</taxon>
        <taxon>Desulfobacterales</taxon>
        <taxon>Desulfobacteraceae</taxon>
        <taxon>Desulfamplus</taxon>
    </lineage>
</organism>
<proteinExistence type="predicted"/>
<name>A0A1W1H710_9BACT</name>
<dbReference type="RefSeq" id="WP_080798896.1">
    <property type="nucleotide sequence ID" value="NZ_LT828540.1"/>
</dbReference>
<dbReference type="AlphaFoldDB" id="A0A1W1H710"/>
<protein>
    <recommendedName>
        <fullName evidence="3">NGG1p interacting factor NIF3</fullName>
    </recommendedName>
</protein>
<evidence type="ECO:0008006" key="3">
    <source>
        <dbReference type="Google" id="ProtNLM"/>
    </source>
</evidence>
<sequence>MYLIVFYIPKKHLEDVKKAMFNAGAGRIGNYDSCCWETDGRGQFKPLKGSAPFQGAIDRIEHVDEVKVEMVCDKKNVVAALKALVSAHPYESPAYHAVEVMTLEELEYHDKPQ</sequence>
<reference evidence="1 2" key="1">
    <citation type="submission" date="2017-03" db="EMBL/GenBank/DDBJ databases">
        <authorList>
            <person name="Afonso C.L."/>
            <person name="Miller P.J."/>
            <person name="Scott M.A."/>
            <person name="Spackman E."/>
            <person name="Goraichik I."/>
            <person name="Dimitrov K.M."/>
            <person name="Suarez D.L."/>
            <person name="Swayne D.E."/>
        </authorList>
    </citation>
    <scope>NUCLEOTIDE SEQUENCE [LARGE SCALE GENOMIC DNA]</scope>
    <source>
        <strain evidence="1">PRJEB14757</strain>
    </source>
</reference>
<evidence type="ECO:0000313" key="1">
    <source>
        <dbReference type="EMBL" id="SLM28247.1"/>
    </source>
</evidence>
<dbReference type="STRING" id="1246637.MTBBW1_130002"/>
<dbReference type="EMBL" id="FWEV01000035">
    <property type="protein sequence ID" value="SLM28247.1"/>
    <property type="molecule type" value="Genomic_DNA"/>
</dbReference>
<dbReference type="Proteomes" id="UP000191931">
    <property type="component" value="Unassembled WGS sequence"/>
</dbReference>
<dbReference type="PANTHER" id="PTHR41774:SF1">
    <property type="entry name" value="NGG1P INTERACTING FACTOR NIF3"/>
    <property type="match status" value="1"/>
</dbReference>
<dbReference type="SUPFAM" id="SSF102705">
    <property type="entry name" value="NIF3 (NGG1p interacting factor 3)-like"/>
    <property type="match status" value="1"/>
</dbReference>